<organism evidence="1 2">
    <name type="scientific">Rhodococcus rhodnii LMG 5362</name>
    <dbReference type="NCBI Taxonomy" id="1273125"/>
    <lineage>
        <taxon>Bacteria</taxon>
        <taxon>Bacillati</taxon>
        <taxon>Actinomycetota</taxon>
        <taxon>Actinomycetes</taxon>
        <taxon>Mycobacteriales</taxon>
        <taxon>Nocardiaceae</taxon>
        <taxon>Rhodococcus</taxon>
    </lineage>
</organism>
<evidence type="ECO:0000313" key="1">
    <source>
        <dbReference type="EMBL" id="EOM74346.1"/>
    </source>
</evidence>
<evidence type="ECO:0000313" key="2">
    <source>
        <dbReference type="Proteomes" id="UP000013525"/>
    </source>
</evidence>
<reference evidence="1 2" key="1">
    <citation type="journal article" date="2013" name="Genome Announc.">
        <title>Draft Genome Sequence of Rhodococcus rhodnii Strain LMG5362, a Symbiont of Rhodnius prolixus (Hemiptera, Reduviidae, Triatominae), the Principle Vector of Trypanosoma cruzi.</title>
        <authorList>
            <person name="Pachebat J.A."/>
            <person name="van Keulen G."/>
            <person name="Whitten M.M."/>
            <person name="Girdwood S."/>
            <person name="Del Sol R."/>
            <person name="Dyson P.J."/>
            <person name="Facey P.D."/>
        </authorList>
    </citation>
    <scope>NUCLEOTIDE SEQUENCE [LARGE SCALE GENOMIC DNA]</scope>
    <source>
        <strain evidence="1 2">LMG 5362</strain>
    </source>
</reference>
<keyword evidence="2" id="KW-1185">Reference proteome</keyword>
<name>R7WH16_9NOCA</name>
<proteinExistence type="predicted"/>
<accession>R7WH16</accession>
<dbReference type="Proteomes" id="UP000013525">
    <property type="component" value="Unassembled WGS sequence"/>
</dbReference>
<sequence length="32" mass="3469">MPMSCVTGNVVIDPNPNLSEIVGTHTPAPYWQ</sequence>
<gene>
    <name evidence="1" type="ORF">Rrhod_4344</name>
</gene>
<dbReference type="EMBL" id="APMY01000132">
    <property type="protein sequence ID" value="EOM74346.1"/>
    <property type="molecule type" value="Genomic_DNA"/>
</dbReference>
<comment type="caution">
    <text evidence="1">The sequence shown here is derived from an EMBL/GenBank/DDBJ whole genome shotgun (WGS) entry which is preliminary data.</text>
</comment>
<protein>
    <submittedName>
        <fullName evidence="1">Uncharacterized protein</fullName>
    </submittedName>
</protein>
<dbReference type="AlphaFoldDB" id="R7WH16"/>